<comment type="pathway">
    <text evidence="1">Amino-acid degradation; L-proline degradation into L-glutamate; L-glutamate from L-proline: step 2/2.</text>
</comment>
<dbReference type="PANTHER" id="PTHR42862:SF1">
    <property type="entry name" value="DELTA-1-PYRROLINE-5-CARBOXYLATE DEHYDROGENASE 2, ISOFORM A-RELATED"/>
    <property type="match status" value="1"/>
</dbReference>
<dbReference type="Proteomes" id="UP000008909">
    <property type="component" value="Unassembled WGS sequence"/>
</dbReference>
<dbReference type="AlphaFoldDB" id="G7YNI5"/>
<evidence type="ECO:0000256" key="5">
    <source>
        <dbReference type="ARBA" id="ARBA00023002"/>
    </source>
</evidence>
<evidence type="ECO:0000256" key="2">
    <source>
        <dbReference type="ARBA" id="ARBA00009986"/>
    </source>
</evidence>
<dbReference type="Gene3D" id="3.40.309.10">
    <property type="entry name" value="Aldehyde Dehydrogenase, Chain A, domain 2"/>
    <property type="match status" value="1"/>
</dbReference>
<evidence type="ECO:0000256" key="8">
    <source>
        <dbReference type="ARBA" id="ARBA00029864"/>
    </source>
</evidence>
<comment type="catalytic activity">
    <reaction evidence="10">
        <text>L-glutamate 5-semialdehyde + NAD(+) + H2O = L-glutamate + NADH + 2 H(+)</text>
        <dbReference type="Rhea" id="RHEA:30235"/>
        <dbReference type="ChEBI" id="CHEBI:15377"/>
        <dbReference type="ChEBI" id="CHEBI:15378"/>
        <dbReference type="ChEBI" id="CHEBI:29985"/>
        <dbReference type="ChEBI" id="CHEBI:57540"/>
        <dbReference type="ChEBI" id="CHEBI:57945"/>
        <dbReference type="ChEBI" id="CHEBI:58066"/>
        <dbReference type="EC" id="1.2.1.88"/>
    </reaction>
</comment>
<protein>
    <recommendedName>
        <fullName evidence="4">Delta-1-pyrroline-5-carboxylate dehydrogenase, mitochondrial</fullName>
        <ecNumber evidence="3">1.2.1.88</ecNumber>
    </recommendedName>
    <alternativeName>
        <fullName evidence="8">Aldehyde dehydrogenase family 4 member A1</fullName>
    </alternativeName>
    <alternativeName>
        <fullName evidence="9">L-glutamate gamma-semialdehyde dehydrogenase</fullName>
    </alternativeName>
</protein>
<accession>G7YNI5</accession>
<dbReference type="NCBIfam" id="TIGR01236">
    <property type="entry name" value="D1pyr5carbox1"/>
    <property type="match status" value="1"/>
</dbReference>
<dbReference type="InterPro" id="IPR016162">
    <property type="entry name" value="Ald_DH_N"/>
</dbReference>
<dbReference type="GO" id="GO:0010133">
    <property type="term" value="P:L-proline catabolic process to L-glutamate"/>
    <property type="evidence" value="ECO:0007669"/>
    <property type="project" value="UniProtKB-UniPathway"/>
</dbReference>
<proteinExistence type="inferred from homology"/>
<dbReference type="EMBL" id="DF143899">
    <property type="protein sequence ID" value="GAA54516.1"/>
    <property type="molecule type" value="Genomic_DNA"/>
</dbReference>
<dbReference type="InterPro" id="IPR015590">
    <property type="entry name" value="Aldehyde_DH_dom"/>
</dbReference>
<dbReference type="Pfam" id="PF00171">
    <property type="entry name" value="Aldedh"/>
    <property type="match status" value="1"/>
</dbReference>
<evidence type="ECO:0000256" key="3">
    <source>
        <dbReference type="ARBA" id="ARBA00012884"/>
    </source>
</evidence>
<dbReference type="FunFam" id="3.40.605.10:FF:000006">
    <property type="entry name" value="1-pyrroline-5-carboxylate dehydrogenase"/>
    <property type="match status" value="1"/>
</dbReference>
<dbReference type="PROSITE" id="PS00070">
    <property type="entry name" value="ALDEHYDE_DEHYDR_CYS"/>
    <property type="match status" value="1"/>
</dbReference>
<comment type="similarity">
    <text evidence="2">Belongs to the aldehyde dehydrogenase family.</text>
</comment>
<dbReference type="Gene3D" id="3.40.605.10">
    <property type="entry name" value="Aldehyde Dehydrogenase, Chain A, domain 1"/>
    <property type="match status" value="1"/>
</dbReference>
<dbReference type="InterPro" id="IPR016160">
    <property type="entry name" value="Ald_DH_CS_CYS"/>
</dbReference>
<evidence type="ECO:0000313" key="12">
    <source>
        <dbReference type="EMBL" id="GAA54516.1"/>
    </source>
</evidence>
<sequence length="883" mass="97912">MPVAALSAEHKRHVRFLPRNPIELRKLERDSAIALHALESNHQINFDGTRTPQSGFKSHVERTCAEALEISTQQNCVNGSDGASIPSIWIGLTAHPSRHKAITRPDFQLLYGACVRPLLEYANPVIYSGRTKDVVLIERVQRAATKMVAGLKSMDYATHLVVLDLFPLEYRRLRGDLILTYALFEQGLANMFFTVDPANTRRGHAATKMVAGLKSMDYATHLVVLDLFPLEYRRLRGDLILTYALFEQGLANMFFTVDPANTRRGHVGLPTNSEKLAAECGTSLAVGGCIAITFFELRLLLRIKLLSIACFSPWLIWSIFYRSPVRQARVPLVTRIASLSYKATNEPFLQYKRGSAERQQLESTIQSMLSHGPFEVPLCIGAEELTSSEAKKQVLPFDHGRTLANYYYATEQQIDQAIAVALKARHSWSRTSFDERAAIFLKAADIISGKRRCELLGSTILGQAKTIFQAEIDAAAELADFLRFNVQFASEALKYQPISTPDAQNRVVYRPNEGFWASIPPFNFTAIGGNLASAPALMGNVVLWKPSDTAVFSNYLVYRIFREAGLPPGVINFVPADGPTFGRVVTRHAQLAGVNFTGSTKTFRHILKEIANNLTNYRGYPRAIGECGGKNYHFIHPSADLEAAAVSTIRSAFEYSGQKCSACSRLYVPVSLWPKLRSLLLEHHRQLKVGSPLDVDTFTSAVIDRAAFEKITGYLNHAKSCPDIEVIAGGGTDDKKGYFIEPTILLTKNPTDKIMKDDIFGPIVCAYLYEDSKVDETLDLLDSTTDYALTGSIFAKDEAFIKKATDRLIDTAGNFYVNVQSTGSVVGQQPFGGARLSAFRGLISTRFQTRISRLEFSTANRWIVGPKEGANSTYQGDYVSSSR</sequence>
<reference key="2">
    <citation type="submission" date="2011-10" db="EMBL/GenBank/DDBJ databases">
        <title>The genome and transcriptome sequence of Clonorchis sinensis provide insights into the carcinogenic liver fluke.</title>
        <authorList>
            <person name="Wang X."/>
            <person name="Huang Y."/>
            <person name="Chen W."/>
            <person name="Liu H."/>
            <person name="Guo L."/>
            <person name="Chen Y."/>
            <person name="Luo F."/>
            <person name="Zhou W."/>
            <person name="Sun J."/>
            <person name="Mao Q."/>
            <person name="Liang P."/>
            <person name="Zhou C."/>
            <person name="Tian Y."/>
            <person name="Men J."/>
            <person name="Lv X."/>
            <person name="Huang L."/>
            <person name="Zhou J."/>
            <person name="Hu Y."/>
            <person name="Li R."/>
            <person name="Zhang F."/>
            <person name="Lei H."/>
            <person name="Li X."/>
            <person name="Hu X."/>
            <person name="Liang C."/>
            <person name="Xu J."/>
            <person name="Wu Z."/>
            <person name="Yu X."/>
        </authorList>
    </citation>
    <scope>NUCLEOTIDE SEQUENCE</scope>
    <source>
        <strain>Henan</strain>
    </source>
</reference>
<name>G7YNI5_CLOSI</name>
<organism evidence="12 13">
    <name type="scientific">Clonorchis sinensis</name>
    <name type="common">Chinese liver fluke</name>
    <dbReference type="NCBI Taxonomy" id="79923"/>
    <lineage>
        <taxon>Eukaryota</taxon>
        <taxon>Metazoa</taxon>
        <taxon>Spiralia</taxon>
        <taxon>Lophotrochozoa</taxon>
        <taxon>Platyhelminthes</taxon>
        <taxon>Trematoda</taxon>
        <taxon>Digenea</taxon>
        <taxon>Opisthorchiida</taxon>
        <taxon>Opisthorchiata</taxon>
        <taxon>Opisthorchiidae</taxon>
        <taxon>Clonorchis</taxon>
    </lineage>
</organism>
<feature type="domain" description="Aldehyde dehydrogenase" evidence="11">
    <location>
        <begin position="391"/>
        <end position="839"/>
    </location>
</feature>
<evidence type="ECO:0000313" key="13">
    <source>
        <dbReference type="Proteomes" id="UP000008909"/>
    </source>
</evidence>
<evidence type="ECO:0000256" key="6">
    <source>
        <dbReference type="ARBA" id="ARBA00023027"/>
    </source>
</evidence>
<keyword evidence="5" id="KW-0560">Oxidoreductase</keyword>
<dbReference type="InterPro" id="IPR050485">
    <property type="entry name" value="Proline_metab_enzyme"/>
</dbReference>
<gene>
    <name evidence="12" type="ORF">CLF_103548</name>
</gene>
<evidence type="ECO:0000256" key="7">
    <source>
        <dbReference type="ARBA" id="ARBA00023062"/>
    </source>
</evidence>
<keyword evidence="13" id="KW-1185">Reference proteome</keyword>
<keyword evidence="7" id="KW-0642">Proline metabolism</keyword>
<dbReference type="FunFam" id="3.40.309.10:FF:000005">
    <property type="entry name" value="1-pyrroline-5-carboxylate dehydrogenase 1"/>
    <property type="match status" value="1"/>
</dbReference>
<dbReference type="GO" id="GO:0005759">
    <property type="term" value="C:mitochondrial matrix"/>
    <property type="evidence" value="ECO:0007669"/>
    <property type="project" value="TreeGrafter"/>
</dbReference>
<evidence type="ECO:0000256" key="9">
    <source>
        <dbReference type="ARBA" id="ARBA00032259"/>
    </source>
</evidence>
<evidence type="ECO:0000256" key="10">
    <source>
        <dbReference type="ARBA" id="ARBA00048142"/>
    </source>
</evidence>
<keyword evidence="6" id="KW-0520">NAD</keyword>
<reference evidence="12" key="1">
    <citation type="journal article" date="2011" name="Genome Biol.">
        <title>The draft genome of the carcinogenic human liver fluke Clonorchis sinensis.</title>
        <authorList>
            <person name="Wang X."/>
            <person name="Chen W."/>
            <person name="Huang Y."/>
            <person name="Sun J."/>
            <person name="Men J."/>
            <person name="Liu H."/>
            <person name="Luo F."/>
            <person name="Guo L."/>
            <person name="Lv X."/>
            <person name="Deng C."/>
            <person name="Zhou C."/>
            <person name="Fan Y."/>
            <person name="Li X."/>
            <person name="Huang L."/>
            <person name="Hu Y."/>
            <person name="Liang C."/>
            <person name="Hu X."/>
            <person name="Xu J."/>
            <person name="Yu X."/>
        </authorList>
    </citation>
    <scope>NUCLEOTIDE SEQUENCE [LARGE SCALE GENOMIC DNA]</scope>
    <source>
        <strain evidence="12">Henan</strain>
    </source>
</reference>
<evidence type="ECO:0000256" key="1">
    <source>
        <dbReference type="ARBA" id="ARBA00004786"/>
    </source>
</evidence>
<dbReference type="InterPro" id="IPR016163">
    <property type="entry name" value="Ald_DH_C"/>
</dbReference>
<dbReference type="SUPFAM" id="SSF53720">
    <property type="entry name" value="ALDH-like"/>
    <property type="match status" value="1"/>
</dbReference>
<dbReference type="GO" id="GO:0003842">
    <property type="term" value="F:L-glutamate gamma-semialdehyde dehydrogenase activity"/>
    <property type="evidence" value="ECO:0007669"/>
    <property type="project" value="UniProtKB-EC"/>
</dbReference>
<evidence type="ECO:0000256" key="4">
    <source>
        <dbReference type="ARBA" id="ARBA00014421"/>
    </source>
</evidence>
<dbReference type="EC" id="1.2.1.88" evidence="3"/>
<dbReference type="InterPro" id="IPR005931">
    <property type="entry name" value="P5CDH/ALDH4A1"/>
</dbReference>
<dbReference type="InterPro" id="IPR016161">
    <property type="entry name" value="Ald_DH/histidinol_DH"/>
</dbReference>
<evidence type="ECO:0000259" key="11">
    <source>
        <dbReference type="Pfam" id="PF00171"/>
    </source>
</evidence>
<dbReference type="PANTHER" id="PTHR42862">
    <property type="entry name" value="DELTA-1-PYRROLINE-5-CARBOXYLATE DEHYDROGENASE 1, ISOFORM A-RELATED"/>
    <property type="match status" value="1"/>
</dbReference>
<dbReference type="UniPathway" id="UPA00261">
    <property type="reaction ID" value="UER00374"/>
</dbReference>